<dbReference type="EnsemblMetazoa" id="XM_011404168.2">
    <property type="protein sequence ID" value="XP_011402470.1"/>
    <property type="gene ID" value="LOC105311927"/>
</dbReference>
<evidence type="ECO:0000313" key="5">
    <source>
        <dbReference type="Proteomes" id="UP000007879"/>
    </source>
</evidence>
<sequence>MSSVDSLDSLRFVRERDSPEGPVSLKAAKMIEDRGFTVQWVWSDTVVPEQSSVYVMEEFKTDLFDELNGKYRIIGPLVVISHLTKNWPLLLDDPTQPVHNMTMYGITLCCTQTGARDKRTRVLELARLMGSRTTANFTRSVTHLVAGQVGSTKYKVARSLHTPVLTVSWVEHCWEKGQIELIHATDTDILSAHRCPPLSGCTITSTGFNIEERNTLQQLVDKNGGKYSKQLTRDTCTHLIVGATNSQKYQFAVQWSILCVTPQWLYKSIEKGYCQDEGEYSLDATNKKPTTTGSTTTSTSTSTTTCTSIGTTTGTSTSICTSTSTTTSIGTSTSIPMEGRSNEDTELPRKRSLESIVTGVHVKKRKVPLADDEELDELTLLTQYQNAEMPPAPSVGMFNGLSFSINEVISSQSRSAIENEIKKNGGSVVSCDRSCDYHIASLSVPPSLPSSARVIVSILWFDHCIGSNELVDHTSHFLFHPLSVTIGDNILNNCVITISQFDGLEREHLVCLCKKLGATVQDCFSHYSSGDLLASTHLLLKKPHGDKYTKSLSWGVPPVSQEWVFACAQSQSIVPVRDYIIREAPPTSINEAVNINGNMNINETVTPLKSFQPVFDVESAIKVLPKDADSAEPHFDTQLAFQFEENMKEAIKTMTDEQNQAELKKTCLKDVTIFIHKKLTGRQVELQRLVKSLGGNCKRVYTNNVTHIIYQGKDTELLRDRVLSSATDNGVHIVSHHWLLACGRSGYRENESLYPPNYNPNRTLSILSQKVRSPINSRGGDTSNSSSSHIDNGMKGEELEEEGEELEEEREELEKEGEGLEEVEKGEEEESKSASNLLQEQIQEIMKNNGLNQSGKGSTRWIPKRGIGSGSSLSAQKVDSTSPSRLKNSSRNRSYNKLRRSPPVEELVTESQLMSVTYQDTDHQHEQQLLAMIRQSSCTDATTNVTLPLSLSAAATPTNPLANKATVNQTAFNQASVKKTLPITPQVKVQLSSLNAQEKSDYGSLVKELGGLYLESDQFNPACTHLVIGRSSRSEKYLAACASGLWILDKSYLDTCRTEGQLVDEASFEWGPSFQVPGKSTSLDEAPRKWHLKLKNKVGGAFSGWKVFLCVETFKQNGLQRLLEAGGAIVTTPTQAVVAMTTGSLTHAFIHLPLLPKVRDLTIENLVRHKVPCLRPDYIGEYLQTDASTQTKLFLLPEATKIMKSINK</sequence>
<proteinExistence type="predicted"/>
<feature type="compositionally biased region" description="Low complexity" evidence="2">
    <location>
        <begin position="290"/>
        <end position="303"/>
    </location>
</feature>
<dbReference type="FunFam" id="3.40.50.10190:FF:000018">
    <property type="entry name" value="DNA topoisomerase 2-binding protein 1"/>
    <property type="match status" value="1"/>
</dbReference>
<dbReference type="CDD" id="cd18434">
    <property type="entry name" value="BRCT_TopBP1_rpt5"/>
    <property type="match status" value="1"/>
</dbReference>
<dbReference type="SUPFAM" id="SSF52113">
    <property type="entry name" value="BRCT domain"/>
    <property type="match status" value="6"/>
</dbReference>
<feature type="region of interest" description="Disordered" evidence="2">
    <location>
        <begin position="328"/>
        <end position="348"/>
    </location>
</feature>
<feature type="domain" description="BRCT" evidence="3">
    <location>
        <begin position="193"/>
        <end position="282"/>
    </location>
</feature>
<dbReference type="CDD" id="cd17728">
    <property type="entry name" value="BRCT_TopBP1_rpt8"/>
    <property type="match status" value="1"/>
</dbReference>
<dbReference type="CDD" id="cd17738">
    <property type="entry name" value="BRCT_TopBP1_rpt7"/>
    <property type="match status" value="1"/>
</dbReference>
<dbReference type="FunCoup" id="A0A1X7VE02">
    <property type="interactions" value="755"/>
</dbReference>
<feature type="compositionally biased region" description="Polar residues" evidence="2">
    <location>
        <begin position="773"/>
        <end position="782"/>
    </location>
</feature>
<dbReference type="PANTHER" id="PTHR13561">
    <property type="entry name" value="DNA REPLICATION REGULATOR DPB11-RELATED"/>
    <property type="match status" value="1"/>
</dbReference>
<evidence type="ECO:0000259" key="3">
    <source>
        <dbReference type="PROSITE" id="PS50172"/>
    </source>
</evidence>
<dbReference type="Gene3D" id="3.40.50.10190">
    <property type="entry name" value="BRCT domain"/>
    <property type="match status" value="8"/>
</dbReference>
<name>A0A1X7VE02_AMPQE</name>
<dbReference type="PROSITE" id="PS50172">
    <property type="entry name" value="BRCT"/>
    <property type="match status" value="6"/>
</dbReference>
<dbReference type="Pfam" id="PF00533">
    <property type="entry name" value="BRCT"/>
    <property type="match status" value="2"/>
</dbReference>
<keyword evidence="5" id="KW-1185">Reference proteome</keyword>
<dbReference type="AlphaFoldDB" id="A0A1X7VE02"/>
<protein>
    <recommendedName>
        <fullName evidence="3">BRCT domain-containing protein</fullName>
    </recommendedName>
</protein>
<dbReference type="GO" id="GO:0007095">
    <property type="term" value="P:mitotic G2 DNA damage checkpoint signaling"/>
    <property type="evidence" value="ECO:0007669"/>
    <property type="project" value="TreeGrafter"/>
</dbReference>
<dbReference type="GO" id="GO:0006270">
    <property type="term" value="P:DNA replication initiation"/>
    <property type="evidence" value="ECO:0007669"/>
    <property type="project" value="TreeGrafter"/>
</dbReference>
<keyword evidence="1" id="KW-0677">Repeat</keyword>
<feature type="domain" description="BRCT" evidence="3">
    <location>
        <begin position="998"/>
        <end position="1070"/>
    </location>
</feature>
<reference evidence="5" key="1">
    <citation type="journal article" date="2010" name="Nature">
        <title>The Amphimedon queenslandica genome and the evolution of animal complexity.</title>
        <authorList>
            <person name="Srivastava M."/>
            <person name="Simakov O."/>
            <person name="Chapman J."/>
            <person name="Fahey B."/>
            <person name="Gauthier M.E."/>
            <person name="Mitros T."/>
            <person name="Richards G.S."/>
            <person name="Conaco C."/>
            <person name="Dacre M."/>
            <person name="Hellsten U."/>
            <person name="Larroux C."/>
            <person name="Putnam N.H."/>
            <person name="Stanke M."/>
            <person name="Adamska M."/>
            <person name="Darling A."/>
            <person name="Degnan S.M."/>
            <person name="Oakley T.H."/>
            <person name="Plachetzki D.C."/>
            <person name="Zhai Y."/>
            <person name="Adamski M."/>
            <person name="Calcino A."/>
            <person name="Cummins S.F."/>
            <person name="Goodstein D.M."/>
            <person name="Harris C."/>
            <person name="Jackson D.J."/>
            <person name="Leys S.P."/>
            <person name="Shu S."/>
            <person name="Woodcroft B.J."/>
            <person name="Vervoort M."/>
            <person name="Kosik K.S."/>
            <person name="Manning G."/>
            <person name="Degnan B.M."/>
            <person name="Rokhsar D.S."/>
        </authorList>
    </citation>
    <scope>NUCLEOTIDE SEQUENCE [LARGE SCALE GENOMIC DNA]</scope>
</reference>
<dbReference type="OrthoDB" id="251770at2759"/>
<feature type="region of interest" description="Disordered" evidence="2">
    <location>
        <begin position="282"/>
        <end position="303"/>
    </location>
</feature>
<feature type="compositionally biased region" description="Acidic residues" evidence="2">
    <location>
        <begin position="819"/>
        <end position="830"/>
    </location>
</feature>
<evidence type="ECO:0000256" key="1">
    <source>
        <dbReference type="ARBA" id="ARBA00022737"/>
    </source>
</evidence>
<dbReference type="STRING" id="400682.A0A1X7VE02"/>
<dbReference type="SMART" id="SM00292">
    <property type="entry name" value="BRCT"/>
    <property type="match status" value="7"/>
</dbReference>
<feature type="region of interest" description="Disordered" evidence="2">
    <location>
        <begin position="773"/>
        <end position="905"/>
    </location>
</feature>
<evidence type="ECO:0000313" key="4">
    <source>
        <dbReference type="EnsemblMetazoa" id="Aqu2.1.37959_001"/>
    </source>
</evidence>
<feature type="domain" description="BRCT" evidence="3">
    <location>
        <begin position="486"/>
        <end position="581"/>
    </location>
</feature>
<feature type="compositionally biased region" description="Polar residues" evidence="2">
    <location>
        <begin position="833"/>
        <end position="842"/>
    </location>
</feature>
<dbReference type="CDD" id="cd17740">
    <property type="entry name" value="BRCT_Rad4_rpt1"/>
    <property type="match status" value="1"/>
</dbReference>
<feature type="compositionally biased region" description="Polar residues" evidence="2">
    <location>
        <begin position="870"/>
        <end position="887"/>
    </location>
</feature>
<feature type="domain" description="BRCT" evidence="3">
    <location>
        <begin position="98"/>
        <end position="179"/>
    </location>
</feature>
<dbReference type="InterPro" id="IPR049936">
    <property type="entry name" value="TopBP1_BRCT_8"/>
</dbReference>
<dbReference type="InParanoid" id="A0A1X7VE02"/>
<dbReference type="InterPro" id="IPR001357">
    <property type="entry name" value="BRCT_dom"/>
</dbReference>
<dbReference type="Pfam" id="PF12738">
    <property type="entry name" value="PTCB-BRCT"/>
    <property type="match status" value="3"/>
</dbReference>
<dbReference type="InterPro" id="IPR059215">
    <property type="entry name" value="BRCT2_TopBP1-like"/>
</dbReference>
<dbReference type="KEGG" id="aqu:105311927"/>
<dbReference type="Proteomes" id="UP000007879">
    <property type="component" value="Unassembled WGS sequence"/>
</dbReference>
<dbReference type="GO" id="GO:0033314">
    <property type="term" value="P:mitotic DNA replication checkpoint signaling"/>
    <property type="evidence" value="ECO:0007669"/>
    <property type="project" value="TreeGrafter"/>
</dbReference>
<feature type="domain" description="BRCT" evidence="3">
    <location>
        <begin position="663"/>
        <end position="742"/>
    </location>
</feature>
<dbReference type="PANTHER" id="PTHR13561:SF20">
    <property type="entry name" value="DNA TOPOISOMERASE 2-BINDING PROTEIN 1"/>
    <property type="match status" value="1"/>
</dbReference>
<feature type="domain" description="BRCT" evidence="3">
    <location>
        <begin position="393"/>
        <end position="478"/>
    </location>
</feature>
<gene>
    <name evidence="4" type="primary">105311927</name>
</gene>
<accession>A0A1X7VE02</accession>
<dbReference type="InterPro" id="IPR036420">
    <property type="entry name" value="BRCT_dom_sf"/>
</dbReference>
<dbReference type="CDD" id="cd17731">
    <property type="entry name" value="BRCT_TopBP1_rpt2_like"/>
    <property type="match status" value="1"/>
</dbReference>
<reference evidence="4" key="2">
    <citation type="submission" date="2017-05" db="UniProtKB">
        <authorList>
            <consortium name="EnsemblMetazoa"/>
        </authorList>
    </citation>
    <scope>IDENTIFICATION</scope>
</reference>
<dbReference type="CDD" id="cd17727">
    <property type="entry name" value="BRCT_TopBP1_rpt6"/>
    <property type="match status" value="1"/>
</dbReference>
<dbReference type="FunFam" id="3.40.50.10190:FF:000010">
    <property type="entry name" value="DNA topoisomerase II binding protein 1"/>
    <property type="match status" value="1"/>
</dbReference>
<organism evidence="4">
    <name type="scientific">Amphimedon queenslandica</name>
    <name type="common">Sponge</name>
    <dbReference type="NCBI Taxonomy" id="400682"/>
    <lineage>
        <taxon>Eukaryota</taxon>
        <taxon>Metazoa</taxon>
        <taxon>Porifera</taxon>
        <taxon>Demospongiae</taxon>
        <taxon>Heteroscleromorpha</taxon>
        <taxon>Haplosclerida</taxon>
        <taxon>Niphatidae</taxon>
        <taxon>Amphimedon</taxon>
    </lineage>
</organism>
<feature type="compositionally biased region" description="Basic residues" evidence="2">
    <location>
        <begin position="888"/>
        <end position="900"/>
    </location>
</feature>
<dbReference type="eggNOG" id="KOG1929">
    <property type="taxonomic scope" value="Eukaryota"/>
</dbReference>
<feature type="compositionally biased region" description="Acidic residues" evidence="2">
    <location>
        <begin position="798"/>
        <end position="811"/>
    </location>
</feature>
<evidence type="ECO:0000256" key="2">
    <source>
        <dbReference type="SAM" id="MobiDB-lite"/>
    </source>
</evidence>
<dbReference type="EnsemblMetazoa" id="Aqu2.1.37959_001">
    <property type="protein sequence ID" value="Aqu2.1.37959_001"/>
    <property type="gene ID" value="Aqu2.1.37959"/>
</dbReference>